<dbReference type="Proteomes" id="UP000000305">
    <property type="component" value="Unassembled WGS sequence"/>
</dbReference>
<keyword evidence="2" id="KW-1185">Reference proteome</keyword>
<evidence type="ECO:0000313" key="1">
    <source>
        <dbReference type="EMBL" id="EFX64107.1"/>
    </source>
</evidence>
<dbReference type="EMBL" id="GL732880">
    <property type="protein sequence ID" value="EFX64107.1"/>
    <property type="molecule type" value="Genomic_DNA"/>
</dbReference>
<gene>
    <name evidence="1" type="ORF">DAPPUDRAFT_334596</name>
</gene>
<dbReference type="HOGENOM" id="CLU_1543853_0_0_1"/>
<evidence type="ECO:0000313" key="2">
    <source>
        <dbReference type="Proteomes" id="UP000000305"/>
    </source>
</evidence>
<name>E9HVX7_DAPPU</name>
<dbReference type="InParanoid" id="E9HVX7"/>
<feature type="non-terminal residue" evidence="1">
    <location>
        <position position="174"/>
    </location>
</feature>
<dbReference type="KEGG" id="dpx:DAPPUDRAFT_334596"/>
<sequence length="174" mass="19728">MMPTSDLFGRFNNYHVEYTTGGVSEFDGIVLAVSRCQVGDVIESLVSSVSPLLRLYFSPCLTPATSDIKIERLKLYRLNETNQNSCGSFIIYEWLDEDNICSLSLDKLTKCLLLDQTTPFSGSVSKELQECAQLNDHQWNRSSDPVSFDHKGLPESANWHRQLNGKKFRLTILE</sequence>
<proteinExistence type="predicted"/>
<organism evidence="1 2">
    <name type="scientific">Daphnia pulex</name>
    <name type="common">Water flea</name>
    <dbReference type="NCBI Taxonomy" id="6669"/>
    <lineage>
        <taxon>Eukaryota</taxon>
        <taxon>Metazoa</taxon>
        <taxon>Ecdysozoa</taxon>
        <taxon>Arthropoda</taxon>
        <taxon>Crustacea</taxon>
        <taxon>Branchiopoda</taxon>
        <taxon>Diplostraca</taxon>
        <taxon>Cladocera</taxon>
        <taxon>Anomopoda</taxon>
        <taxon>Daphniidae</taxon>
        <taxon>Daphnia</taxon>
    </lineage>
</organism>
<reference evidence="1 2" key="1">
    <citation type="journal article" date="2011" name="Science">
        <title>The ecoresponsive genome of Daphnia pulex.</title>
        <authorList>
            <person name="Colbourne J.K."/>
            <person name="Pfrender M.E."/>
            <person name="Gilbert D."/>
            <person name="Thomas W.K."/>
            <person name="Tucker A."/>
            <person name="Oakley T.H."/>
            <person name="Tokishita S."/>
            <person name="Aerts A."/>
            <person name="Arnold G.J."/>
            <person name="Basu M.K."/>
            <person name="Bauer D.J."/>
            <person name="Caceres C.E."/>
            <person name="Carmel L."/>
            <person name="Casola C."/>
            <person name="Choi J.H."/>
            <person name="Detter J.C."/>
            <person name="Dong Q."/>
            <person name="Dusheyko S."/>
            <person name="Eads B.D."/>
            <person name="Frohlich T."/>
            <person name="Geiler-Samerotte K.A."/>
            <person name="Gerlach D."/>
            <person name="Hatcher P."/>
            <person name="Jogdeo S."/>
            <person name="Krijgsveld J."/>
            <person name="Kriventseva E.V."/>
            <person name="Kultz D."/>
            <person name="Laforsch C."/>
            <person name="Lindquist E."/>
            <person name="Lopez J."/>
            <person name="Manak J.R."/>
            <person name="Muller J."/>
            <person name="Pangilinan J."/>
            <person name="Patwardhan R.P."/>
            <person name="Pitluck S."/>
            <person name="Pritham E.J."/>
            <person name="Rechtsteiner A."/>
            <person name="Rho M."/>
            <person name="Rogozin I.B."/>
            <person name="Sakarya O."/>
            <person name="Salamov A."/>
            <person name="Schaack S."/>
            <person name="Shapiro H."/>
            <person name="Shiga Y."/>
            <person name="Skalitzky C."/>
            <person name="Smith Z."/>
            <person name="Souvorov A."/>
            <person name="Sung W."/>
            <person name="Tang Z."/>
            <person name="Tsuchiya D."/>
            <person name="Tu H."/>
            <person name="Vos H."/>
            <person name="Wang M."/>
            <person name="Wolf Y.I."/>
            <person name="Yamagata H."/>
            <person name="Yamada T."/>
            <person name="Ye Y."/>
            <person name="Shaw J.R."/>
            <person name="Andrews J."/>
            <person name="Crease T.J."/>
            <person name="Tang H."/>
            <person name="Lucas S.M."/>
            <person name="Robertson H.M."/>
            <person name="Bork P."/>
            <person name="Koonin E.V."/>
            <person name="Zdobnov E.M."/>
            <person name="Grigoriev I.V."/>
            <person name="Lynch M."/>
            <person name="Boore J.L."/>
        </authorList>
    </citation>
    <scope>NUCLEOTIDE SEQUENCE [LARGE SCALE GENOMIC DNA]</scope>
</reference>
<dbReference type="AlphaFoldDB" id="E9HVX7"/>
<dbReference type="PhylomeDB" id="E9HVX7"/>
<accession>E9HVX7</accession>
<protein>
    <submittedName>
        <fullName evidence="1">Uncharacterized protein</fullName>
    </submittedName>
</protein>